<name>A0AAD5QFA0_PARTN</name>
<organism evidence="1 2">
    <name type="scientific">Parelaphostrongylus tenuis</name>
    <name type="common">Meningeal worm</name>
    <dbReference type="NCBI Taxonomy" id="148309"/>
    <lineage>
        <taxon>Eukaryota</taxon>
        <taxon>Metazoa</taxon>
        <taxon>Ecdysozoa</taxon>
        <taxon>Nematoda</taxon>
        <taxon>Chromadorea</taxon>
        <taxon>Rhabditida</taxon>
        <taxon>Rhabditina</taxon>
        <taxon>Rhabditomorpha</taxon>
        <taxon>Strongyloidea</taxon>
        <taxon>Metastrongylidae</taxon>
        <taxon>Parelaphostrongylus</taxon>
    </lineage>
</organism>
<gene>
    <name evidence="1" type="ORF">KIN20_005579</name>
</gene>
<sequence length="89" mass="10228">MIDDLSNWHRRGSKTLDKKWSKWRGPHPAAANLNSHCGRLTLSTRPFDFTRTTSPQIDSRLYSANVELFYKPVVLLANVVDNCILTRID</sequence>
<dbReference type="EMBL" id="JAHQIW010000772">
    <property type="protein sequence ID" value="KAJ1349903.1"/>
    <property type="molecule type" value="Genomic_DNA"/>
</dbReference>
<dbReference type="Proteomes" id="UP001196413">
    <property type="component" value="Unassembled WGS sequence"/>
</dbReference>
<evidence type="ECO:0000313" key="1">
    <source>
        <dbReference type="EMBL" id="KAJ1349903.1"/>
    </source>
</evidence>
<dbReference type="AlphaFoldDB" id="A0AAD5QFA0"/>
<proteinExistence type="predicted"/>
<reference evidence="1" key="1">
    <citation type="submission" date="2021-06" db="EMBL/GenBank/DDBJ databases">
        <title>Parelaphostrongylus tenuis whole genome reference sequence.</title>
        <authorList>
            <person name="Garwood T.J."/>
            <person name="Larsen P.A."/>
            <person name="Fountain-Jones N.M."/>
            <person name="Garbe J.R."/>
            <person name="Macchietto M.G."/>
            <person name="Kania S.A."/>
            <person name="Gerhold R.W."/>
            <person name="Richards J.E."/>
            <person name="Wolf T.M."/>
        </authorList>
    </citation>
    <scope>NUCLEOTIDE SEQUENCE</scope>
    <source>
        <strain evidence="1">MNPRO001-30</strain>
        <tissue evidence="1">Meninges</tissue>
    </source>
</reference>
<evidence type="ECO:0000313" key="2">
    <source>
        <dbReference type="Proteomes" id="UP001196413"/>
    </source>
</evidence>
<keyword evidence="2" id="KW-1185">Reference proteome</keyword>
<protein>
    <submittedName>
        <fullName evidence="1">Uncharacterized protein</fullName>
    </submittedName>
</protein>
<accession>A0AAD5QFA0</accession>
<comment type="caution">
    <text evidence="1">The sequence shown here is derived from an EMBL/GenBank/DDBJ whole genome shotgun (WGS) entry which is preliminary data.</text>
</comment>